<organism evidence="1 2">
    <name type="scientific">Candidatus Scalindua arabica</name>
    <dbReference type="NCBI Taxonomy" id="1127984"/>
    <lineage>
        <taxon>Bacteria</taxon>
        <taxon>Pseudomonadati</taxon>
        <taxon>Planctomycetota</taxon>
        <taxon>Candidatus Brocadiia</taxon>
        <taxon>Candidatus Brocadiales</taxon>
        <taxon>Candidatus Scalinduaceae</taxon>
        <taxon>Candidatus Scalindua</taxon>
    </lineage>
</organism>
<name>A0A941W073_9BACT</name>
<reference evidence="1" key="1">
    <citation type="journal article" date="2021" name="ISME J.">
        <title>Fine-scale metabolic discontinuity in a stratified prokaryote microbiome of a Red Sea deep halocline.</title>
        <authorList>
            <person name="Michoud G."/>
            <person name="Ngugi D.K."/>
            <person name="Barozzi A."/>
            <person name="Merlino G."/>
            <person name="Calleja M.L."/>
            <person name="Delgado-Huertas A."/>
            <person name="Moran X.A.G."/>
            <person name="Daffonchio D."/>
        </authorList>
    </citation>
    <scope>NUCLEOTIDE SEQUENCE</scope>
    <source>
        <strain evidence="1">SuakinDeep_MAG55_1</strain>
    </source>
</reference>
<comment type="caution">
    <text evidence="1">The sequence shown here is derived from an EMBL/GenBank/DDBJ whole genome shotgun (WGS) entry which is preliminary data.</text>
</comment>
<dbReference type="EMBL" id="JAANXD010000026">
    <property type="protein sequence ID" value="MBS1257495.1"/>
    <property type="molecule type" value="Genomic_DNA"/>
</dbReference>
<proteinExistence type="predicted"/>
<gene>
    <name evidence="1" type="ORF">MAG551_00539</name>
</gene>
<accession>A0A941W073</accession>
<evidence type="ECO:0000313" key="1">
    <source>
        <dbReference type="EMBL" id="MBS1257495.1"/>
    </source>
</evidence>
<protein>
    <submittedName>
        <fullName evidence="1">Uncharacterized protein</fullName>
    </submittedName>
</protein>
<evidence type="ECO:0000313" key="2">
    <source>
        <dbReference type="Proteomes" id="UP000722750"/>
    </source>
</evidence>
<dbReference type="Proteomes" id="UP000722750">
    <property type="component" value="Unassembled WGS sequence"/>
</dbReference>
<dbReference type="AlphaFoldDB" id="A0A941W073"/>
<sequence>MYFKDNQSAFTYACKFIDNSMQKDTILPAIVKETSNVSGGLQNLKLLLASNDGGVSVIAKTINNKVIRINEGDFVAFQVLEYHPESPIAVDLIGFVVSKLQAIYDVEEGGWHHDIGDRELHNSYTISCISLSIQHS</sequence>